<evidence type="ECO:0000256" key="2">
    <source>
        <dbReference type="ARBA" id="ARBA00022553"/>
    </source>
</evidence>
<dbReference type="EMBL" id="JBHSFP010000085">
    <property type="protein sequence ID" value="MFC4537108.1"/>
    <property type="molecule type" value="Genomic_DNA"/>
</dbReference>
<sequence>AVAELERRLSVAGLMRWRLEGTDFAAHSAQVDRLRDELLAELEGVEPRSVEVPFLSTVTGDWVDGAELDGGYWYRNLRQPVRFQTAVRAVLDQGCDVLVEVGPHPVLLPWIQETIDERHADAVALATIRRDDGGLDRYTNSLAQAYVHGVRVGWQTSFANTAAAFVELPTYPFAGQRYWPEAGASTGDVSAAGLDGADHPLIGATVELAAGTGVLLTSRFSLSTHPWLADHAVNGETIVPGAVLVELAIQAGALTGCDHVDELTVHAPLILPRDAALNVQVRAQAADEGGYTLGVHSRPVDGAVGMPWTSHATGRLTTDTRQATPMPEQWPPRDAETVDISDLYTRLADAGYQYGPAFRGLAAAWRRGDDIFAEVRLAEGQHADAARTGLHPALLDAALHTMMLLETGDDRLRLPFSWNGVSLHASGATALRVWLSRTAGDAVRLTTADPAGHPVAEIRSLMLGEVAADDLRGGYDHSLYHLDWIPAPASDARPGIAVLGTDTLGLSEAEPDVVVWADLDDVDGAVPDVVVAHLPPSHAADVPAAVRAALQRTLDLVRRWLADERFTAARLAIVTTVAVAAGTGDGVDDLGNAPVWGLVRSAQSEHPGRLVLVDLDNTPESLGALRAALATGEHQVAVRAGAVTCPRLARVNARDSLVPPPRARTWQLDSVGGETLDELAIVAGPDTDEPLPAGHVRIAVRAAGVNFRDVIVGLGVLPDQQHIGSEAAGLVLETGPGVTGIAVGDRVMGVCYQAFGHVAVADHRWLVPIPEGWSDEQAAAVPIAYLTAYYGLVDLAGLQPGESVLVHAAAGGVGTAAVRIAQHLGAEVFGTASPEKWDTLRAHGLAEDHIAGSRTLEFEARFLATTGGAGMDVVLDSLAGDFVDAGLRLLPRGGRFLEMGKTDKRDADQVAAAHPGVIYQVYDLMEAAPERMHEMLVEIVALLETGALEPLPLTVYDVRRAPAALRALSQARLVGKAVLTLPRPLDPDGTALITGATGTLGGLLARHLASTYGLRNLVLTSRAGMAAPGAEELLAELTELGANATVVSCDVADRDALARVLAGVPEEHPLTAVVHAAGVLDDGLIESLSDEQLDRVLQPKVDGAVNLHELTEGMPLSAFVLFSSAAATFGGAGQANYAAANAFLDALAHHRRARGLPASSMAWGFWAQRSAMTTHLGDVEVRRMARSGMAPLDNERGLALFDLAGVVDLAMTVPTRLTPDVLRADSVSPLLRGLVKGGARRLAQAAGQGGDGQALADRLAGMAPAERDRLLLDIVRSNAAVVLGHGASDEVDAGRAFKELGIDSLTAVELRNRLTGATGLRLPTTLVFDHPTPLALARFLGTELVPEGLGGVDSVLAELTRLGDAITALDPGLDERGRITGLLRELVSRWQDSSGSPDEDLGAATNEELFDLVDRGFPLS</sequence>
<dbReference type="CDD" id="cd08956">
    <property type="entry name" value="KR_3_FAS_SDR_x"/>
    <property type="match status" value="1"/>
</dbReference>
<organism evidence="7 8">
    <name type="scientific">Sphaerisporangium dianthi</name>
    <dbReference type="NCBI Taxonomy" id="1436120"/>
    <lineage>
        <taxon>Bacteria</taxon>
        <taxon>Bacillati</taxon>
        <taxon>Actinomycetota</taxon>
        <taxon>Actinomycetes</taxon>
        <taxon>Streptosporangiales</taxon>
        <taxon>Streptosporangiaceae</taxon>
        <taxon>Sphaerisporangium</taxon>
    </lineage>
</organism>
<dbReference type="InterPro" id="IPR006162">
    <property type="entry name" value="Ppantetheine_attach_site"/>
</dbReference>
<dbReference type="SMART" id="SM00823">
    <property type="entry name" value="PKS_PP"/>
    <property type="match status" value="1"/>
</dbReference>
<feature type="non-terminal residue" evidence="7">
    <location>
        <position position="1"/>
    </location>
</feature>
<dbReference type="Gene3D" id="3.40.50.720">
    <property type="entry name" value="NAD(P)-binding Rossmann-like Domain"/>
    <property type="match status" value="1"/>
</dbReference>
<dbReference type="SUPFAM" id="SSF50129">
    <property type="entry name" value="GroES-like"/>
    <property type="match status" value="1"/>
</dbReference>
<feature type="active site" description="Proton donor; for dehydratase activity" evidence="4">
    <location>
        <position position="396"/>
    </location>
</feature>
<dbReference type="SMART" id="SM00829">
    <property type="entry name" value="PKS_ER"/>
    <property type="match status" value="1"/>
</dbReference>
<evidence type="ECO:0000313" key="7">
    <source>
        <dbReference type="EMBL" id="MFC4537108.1"/>
    </source>
</evidence>
<dbReference type="InterPro" id="IPR020806">
    <property type="entry name" value="PKS_PP-bd"/>
</dbReference>
<evidence type="ECO:0000256" key="1">
    <source>
        <dbReference type="ARBA" id="ARBA00022450"/>
    </source>
</evidence>
<comment type="caution">
    <text evidence="7">The sequence shown here is derived from an EMBL/GenBank/DDBJ whole genome shotgun (WGS) entry which is preliminary data.</text>
</comment>
<keyword evidence="8" id="KW-1185">Reference proteome</keyword>
<keyword evidence="1" id="KW-0596">Phosphopantetheine</keyword>
<feature type="region of interest" description="N-terminal hotdog fold" evidence="4">
    <location>
        <begin position="199"/>
        <end position="323"/>
    </location>
</feature>
<reference evidence="8" key="1">
    <citation type="journal article" date="2019" name="Int. J. Syst. Evol. Microbiol.">
        <title>The Global Catalogue of Microorganisms (GCM) 10K type strain sequencing project: providing services to taxonomists for standard genome sequencing and annotation.</title>
        <authorList>
            <consortium name="The Broad Institute Genomics Platform"/>
            <consortium name="The Broad Institute Genome Sequencing Center for Infectious Disease"/>
            <person name="Wu L."/>
            <person name="Ma J."/>
        </authorList>
    </citation>
    <scope>NUCLEOTIDE SEQUENCE [LARGE SCALE GENOMIC DNA]</scope>
    <source>
        <strain evidence="8">CGMCC 4.7132</strain>
    </source>
</reference>
<evidence type="ECO:0000259" key="6">
    <source>
        <dbReference type="PROSITE" id="PS52019"/>
    </source>
</evidence>
<dbReference type="Gene3D" id="3.30.70.3290">
    <property type="match status" value="1"/>
</dbReference>
<dbReference type="InterPro" id="IPR016035">
    <property type="entry name" value="Acyl_Trfase/lysoPLipase"/>
</dbReference>
<evidence type="ECO:0000313" key="8">
    <source>
        <dbReference type="Proteomes" id="UP001596004"/>
    </source>
</evidence>
<dbReference type="PROSITE" id="PS00012">
    <property type="entry name" value="PHOSPHOPANTETHEINE"/>
    <property type="match status" value="1"/>
</dbReference>
<dbReference type="InterPro" id="IPR020843">
    <property type="entry name" value="ER"/>
</dbReference>
<dbReference type="SMART" id="SM00826">
    <property type="entry name" value="PKS_DH"/>
    <property type="match status" value="1"/>
</dbReference>
<dbReference type="Pfam" id="PF14765">
    <property type="entry name" value="PS-DH"/>
    <property type="match status" value="1"/>
</dbReference>
<dbReference type="Gene3D" id="3.90.180.10">
    <property type="entry name" value="Medium-chain alcohol dehydrogenases, catalytic domain"/>
    <property type="match status" value="1"/>
</dbReference>
<dbReference type="InterPro" id="IPR057326">
    <property type="entry name" value="KR_dom"/>
</dbReference>
<feature type="domain" description="Carrier" evidence="5">
    <location>
        <begin position="1269"/>
        <end position="1344"/>
    </location>
</feature>
<dbReference type="PROSITE" id="PS50075">
    <property type="entry name" value="CARRIER"/>
    <property type="match status" value="1"/>
</dbReference>
<dbReference type="Gene3D" id="3.10.129.110">
    <property type="entry name" value="Polyketide synthase dehydratase"/>
    <property type="match status" value="1"/>
</dbReference>
<dbReference type="Pfam" id="PF08240">
    <property type="entry name" value="ADH_N"/>
    <property type="match status" value="1"/>
</dbReference>
<dbReference type="InterPro" id="IPR013968">
    <property type="entry name" value="PKS_KR"/>
</dbReference>
<dbReference type="Pfam" id="PF00698">
    <property type="entry name" value="Acyl_transf_1"/>
    <property type="match status" value="1"/>
</dbReference>
<dbReference type="InterPro" id="IPR049551">
    <property type="entry name" value="PKS_DH_C"/>
</dbReference>
<dbReference type="SUPFAM" id="SSF51735">
    <property type="entry name" value="NAD(P)-binding Rossmann-fold domains"/>
    <property type="match status" value="3"/>
</dbReference>
<dbReference type="InterPro" id="IPR042104">
    <property type="entry name" value="PKS_dehydratase_sf"/>
</dbReference>
<dbReference type="InterPro" id="IPR014043">
    <property type="entry name" value="Acyl_transferase_dom"/>
</dbReference>
<dbReference type="InterPro" id="IPR049552">
    <property type="entry name" value="PKS_DH_N"/>
</dbReference>
<dbReference type="RefSeq" id="WP_380852817.1">
    <property type="nucleotide sequence ID" value="NZ_JBHSFP010000085.1"/>
</dbReference>
<dbReference type="Pfam" id="PF00550">
    <property type="entry name" value="PP-binding"/>
    <property type="match status" value="1"/>
</dbReference>
<dbReference type="InterPro" id="IPR020807">
    <property type="entry name" value="PKS_DH"/>
</dbReference>
<protein>
    <submittedName>
        <fullName evidence="7">SDR family NAD(P)-dependent oxidoreductase</fullName>
    </submittedName>
</protein>
<dbReference type="Pfam" id="PF21089">
    <property type="entry name" value="PKS_DH_N"/>
    <property type="match status" value="1"/>
</dbReference>
<evidence type="ECO:0000256" key="4">
    <source>
        <dbReference type="PROSITE-ProRule" id="PRU01363"/>
    </source>
</evidence>
<dbReference type="SUPFAM" id="SSF52151">
    <property type="entry name" value="FabD/lysophospholipase-like"/>
    <property type="match status" value="1"/>
</dbReference>
<dbReference type="InterPro" id="IPR009081">
    <property type="entry name" value="PP-bd_ACP"/>
</dbReference>
<keyword evidence="3" id="KW-0808">Transferase</keyword>
<dbReference type="InterPro" id="IPR013154">
    <property type="entry name" value="ADH-like_N"/>
</dbReference>
<dbReference type="SUPFAM" id="SSF47336">
    <property type="entry name" value="ACP-like"/>
    <property type="match status" value="1"/>
</dbReference>
<dbReference type="PANTHER" id="PTHR43775:SF51">
    <property type="entry name" value="INACTIVE PHENOLPHTHIOCEROL SYNTHESIS POLYKETIDE SYNTHASE TYPE I PKS1-RELATED"/>
    <property type="match status" value="1"/>
</dbReference>
<gene>
    <name evidence="7" type="ORF">ACFO60_40595</name>
</gene>
<proteinExistence type="predicted"/>
<feature type="active site" description="Proton acceptor; for dehydratase activity" evidence="4">
    <location>
        <position position="231"/>
    </location>
</feature>
<dbReference type="SMART" id="SM00827">
    <property type="entry name" value="PKS_AT"/>
    <property type="match status" value="1"/>
</dbReference>
<dbReference type="Gene3D" id="1.10.1200.10">
    <property type="entry name" value="ACP-like"/>
    <property type="match status" value="1"/>
</dbReference>
<name>A0ABV9CVW1_9ACTN</name>
<accession>A0ABV9CVW1</accession>
<feature type="domain" description="PKS/mFAS DH" evidence="6">
    <location>
        <begin position="199"/>
        <end position="472"/>
    </location>
</feature>
<dbReference type="PANTHER" id="PTHR43775">
    <property type="entry name" value="FATTY ACID SYNTHASE"/>
    <property type="match status" value="1"/>
</dbReference>
<dbReference type="InterPro" id="IPR036736">
    <property type="entry name" value="ACP-like_sf"/>
</dbReference>
<keyword evidence="2" id="KW-0597">Phosphoprotein</keyword>
<dbReference type="Pfam" id="PF08659">
    <property type="entry name" value="KR"/>
    <property type="match status" value="1"/>
</dbReference>
<dbReference type="Gene3D" id="3.40.50.11460">
    <property type="match status" value="1"/>
</dbReference>
<dbReference type="CDD" id="cd05195">
    <property type="entry name" value="enoyl_red"/>
    <property type="match status" value="1"/>
</dbReference>
<dbReference type="Pfam" id="PF13602">
    <property type="entry name" value="ADH_zinc_N_2"/>
    <property type="match status" value="1"/>
</dbReference>
<dbReference type="InterPro" id="IPR036291">
    <property type="entry name" value="NAD(P)-bd_dom_sf"/>
</dbReference>
<dbReference type="InterPro" id="IPR001227">
    <property type="entry name" value="Ac_transferase_dom_sf"/>
</dbReference>
<dbReference type="Proteomes" id="UP001596004">
    <property type="component" value="Unassembled WGS sequence"/>
</dbReference>
<dbReference type="PROSITE" id="PS52019">
    <property type="entry name" value="PKS_MFAS_DH"/>
    <property type="match status" value="1"/>
</dbReference>
<dbReference type="InterPro" id="IPR055123">
    <property type="entry name" value="SpnB-like_Rossmann"/>
</dbReference>
<dbReference type="InterPro" id="IPR049900">
    <property type="entry name" value="PKS_mFAS_DH"/>
</dbReference>
<dbReference type="SMART" id="SM00822">
    <property type="entry name" value="PKS_KR"/>
    <property type="match status" value="1"/>
</dbReference>
<dbReference type="InterPro" id="IPR050091">
    <property type="entry name" value="PKS_NRPS_Biosynth_Enz"/>
</dbReference>
<dbReference type="SMART" id="SM01294">
    <property type="entry name" value="PKS_PP_betabranch"/>
    <property type="match status" value="1"/>
</dbReference>
<dbReference type="Gene3D" id="3.40.366.10">
    <property type="entry name" value="Malonyl-Coenzyme A Acyl Carrier Protein, domain 2"/>
    <property type="match status" value="1"/>
</dbReference>
<dbReference type="InterPro" id="IPR011032">
    <property type="entry name" value="GroES-like_sf"/>
</dbReference>
<evidence type="ECO:0000256" key="3">
    <source>
        <dbReference type="ARBA" id="ARBA00022679"/>
    </source>
</evidence>
<dbReference type="Pfam" id="PF22953">
    <property type="entry name" value="SpnB_Rossmann"/>
    <property type="match status" value="1"/>
</dbReference>
<evidence type="ECO:0000259" key="5">
    <source>
        <dbReference type="PROSITE" id="PS50075"/>
    </source>
</evidence>
<feature type="region of interest" description="C-terminal hotdog fold" evidence="4">
    <location>
        <begin position="335"/>
        <end position="472"/>
    </location>
</feature>